<evidence type="ECO:0000313" key="2">
    <source>
        <dbReference type="EMBL" id="MBT8590412.1"/>
    </source>
</evidence>
<sequence>MAPTVSVITCPSCLAQEALEIPEGSMHLYRCKACSTILKPKSGDCCIFCSFGNTDCSSSEKNLAA</sequence>
<evidence type="ECO:0000313" key="3">
    <source>
        <dbReference type="Proteomes" id="UP000248592"/>
    </source>
</evidence>
<dbReference type="EMBL" id="JAANGI010000001">
    <property type="protein sequence ID" value="MBT8590412.1"/>
    <property type="molecule type" value="Genomic_DNA"/>
</dbReference>
<protein>
    <submittedName>
        <fullName evidence="1">Uncharacterized protein</fullName>
    </submittedName>
</protein>
<accession>A0A2Z4JUS8</accession>
<dbReference type="NCBIfam" id="NF041374">
    <property type="entry name" value="GDCCVxC"/>
    <property type="match status" value="1"/>
</dbReference>
<dbReference type="EMBL" id="CP030085">
    <property type="protein sequence ID" value="AWW50654.1"/>
    <property type="molecule type" value="Genomic_DNA"/>
</dbReference>
<organism evidence="1 3">
    <name type="scientific">Polynucleobacter paneuropaeus</name>
    <dbReference type="NCBI Taxonomy" id="2527775"/>
    <lineage>
        <taxon>Bacteria</taxon>
        <taxon>Pseudomonadati</taxon>
        <taxon>Pseudomonadota</taxon>
        <taxon>Betaproteobacteria</taxon>
        <taxon>Burkholderiales</taxon>
        <taxon>Burkholderiaceae</taxon>
        <taxon>Polynucleobacter</taxon>
    </lineage>
</organism>
<dbReference type="KEGG" id="poh:DPM16_04830"/>
<gene>
    <name evidence="2" type="ORF">G6693_00505</name>
    <name evidence="1" type="ORF">Pas1_04125</name>
</gene>
<evidence type="ECO:0000313" key="1">
    <source>
        <dbReference type="EMBL" id="AWW50654.1"/>
    </source>
</evidence>
<proteinExistence type="predicted"/>
<reference evidence="2" key="3">
    <citation type="journal article" date="2021" name="Genome Biol. Evol.">
        <title>Continental-Scale Gene Flow Prevents Allopatric Divergence of Pelagic Freshwater Bacteria.</title>
        <authorList>
            <person name="Hoetzinger M."/>
            <person name="Pitt A."/>
            <person name="Huemer A."/>
            <person name="Hahn M.W."/>
        </authorList>
    </citation>
    <scope>NUCLEOTIDE SEQUENCE</scope>
    <source>
        <strain evidence="2">AP-YLGG-20-G6</strain>
    </source>
</reference>
<dbReference type="Proteomes" id="UP000248592">
    <property type="component" value="Chromosome"/>
</dbReference>
<dbReference type="AlphaFoldDB" id="A0A2Z4JUS8"/>
<dbReference type="Proteomes" id="UP000762271">
    <property type="component" value="Unassembled WGS sequence"/>
</dbReference>
<reference evidence="1" key="2">
    <citation type="journal article" date="2019" name="Int. J. Syst. Evol. Microbiol.">
        <title>Polynucleobacter paneuropaeus sp. nov., characterized by six strains isolated from freshwater lakes located along a 3000 km north-south cross-section across Europe.</title>
        <authorList>
            <person name="Hoetzinger M."/>
            <person name="Schmidt J."/>
            <person name="Pitt A."/>
            <person name="Koll U."/>
            <person name="Lang E."/>
            <person name="Hahn M.W."/>
        </authorList>
    </citation>
    <scope>NUCLEOTIDE SEQUENCE</scope>
    <source>
        <strain evidence="1">MG-25-Pas1-D2</strain>
    </source>
</reference>
<reference evidence="3" key="1">
    <citation type="submission" date="2018-06" db="EMBL/GenBank/DDBJ databases">
        <title>Description of a new Polynucleobacter species.</title>
        <authorList>
            <person name="Hahn M.W."/>
        </authorList>
    </citation>
    <scope>NUCLEOTIDE SEQUENCE [LARGE SCALE GENOMIC DNA]</scope>
    <source>
        <strain evidence="3">MG-25-Pas1-D2</strain>
    </source>
</reference>
<dbReference type="InterPro" id="IPR047677">
    <property type="entry name" value="GDCCVxC"/>
</dbReference>
<name>A0A2Z4JUS8_9BURK</name>